<dbReference type="InterPro" id="IPR007497">
    <property type="entry name" value="SIMPL/DUF541"/>
</dbReference>
<dbReference type="EMBL" id="FNMV01000006">
    <property type="protein sequence ID" value="SDW96844.1"/>
    <property type="molecule type" value="Genomic_DNA"/>
</dbReference>
<sequence length="244" mass="26829">MLKNSLNVIILSVAVVISAFLFSNAFQNRNKSDDTISVTGLGKTDFVSDLIVWKGSFSKKSSTLKEAYASLDADRDKIKNYLLSKGIPAADIIFSAISFNKDFETSYNANGTVRQTIFTGFTLNQNVSIQSKDVNKIEDISRQSSELINTGVEFYSNAPEYYYTKLAELKIKMIAEATKDASTRAKSIAENADAALGNLKKSDMGVFQIIAQNSSEDYSYGGSFNTNSKNKTATITIKLVYQVD</sequence>
<dbReference type="AlphaFoldDB" id="A0A1H2XWM7"/>
<dbReference type="Pfam" id="PF04402">
    <property type="entry name" value="SIMPL"/>
    <property type="match status" value="1"/>
</dbReference>
<dbReference type="PANTHER" id="PTHR34387">
    <property type="entry name" value="SLR1258 PROTEIN"/>
    <property type="match status" value="1"/>
</dbReference>
<name>A0A1H2XWM7_9FLAO</name>
<dbReference type="Proteomes" id="UP000198569">
    <property type="component" value="Unassembled WGS sequence"/>
</dbReference>
<evidence type="ECO:0000313" key="3">
    <source>
        <dbReference type="Proteomes" id="UP000198569"/>
    </source>
</evidence>
<proteinExistence type="predicted"/>
<feature type="transmembrane region" description="Helical" evidence="1">
    <location>
        <begin position="6"/>
        <end position="26"/>
    </location>
</feature>
<dbReference type="Gene3D" id="3.30.70.2970">
    <property type="entry name" value="Protein of unknown function (DUF541), domain 2"/>
    <property type="match status" value="1"/>
</dbReference>
<evidence type="ECO:0000256" key="1">
    <source>
        <dbReference type="SAM" id="Phobius"/>
    </source>
</evidence>
<keyword evidence="3" id="KW-1185">Reference proteome</keyword>
<keyword evidence="1" id="KW-0812">Transmembrane</keyword>
<dbReference type="RefSeq" id="WP_091431300.1">
    <property type="nucleotide sequence ID" value="NZ_FNMV01000006.1"/>
</dbReference>
<dbReference type="InterPro" id="IPR016907">
    <property type="entry name" value="UCP029033"/>
</dbReference>
<dbReference type="PIRSF" id="PIRSF029033">
    <property type="entry name" value="UCP029033"/>
    <property type="match status" value="1"/>
</dbReference>
<evidence type="ECO:0008006" key="4">
    <source>
        <dbReference type="Google" id="ProtNLM"/>
    </source>
</evidence>
<organism evidence="2 3">
    <name type="scientific">Flavobacterium degerlachei</name>
    <dbReference type="NCBI Taxonomy" id="229203"/>
    <lineage>
        <taxon>Bacteria</taxon>
        <taxon>Pseudomonadati</taxon>
        <taxon>Bacteroidota</taxon>
        <taxon>Flavobacteriia</taxon>
        <taxon>Flavobacteriales</taxon>
        <taxon>Flavobacteriaceae</taxon>
        <taxon>Flavobacterium</taxon>
    </lineage>
</organism>
<dbReference type="InterPro" id="IPR052022">
    <property type="entry name" value="26kDa_periplasmic_antigen"/>
</dbReference>
<gene>
    <name evidence="2" type="ORF">SAMN05444338_10625</name>
</gene>
<keyword evidence="1" id="KW-1133">Transmembrane helix</keyword>
<keyword evidence="1" id="KW-0472">Membrane</keyword>
<dbReference type="GO" id="GO:0006974">
    <property type="term" value="P:DNA damage response"/>
    <property type="evidence" value="ECO:0007669"/>
    <property type="project" value="TreeGrafter"/>
</dbReference>
<dbReference type="STRING" id="229203.SAMN05444338_10625"/>
<evidence type="ECO:0000313" key="2">
    <source>
        <dbReference type="EMBL" id="SDW96844.1"/>
    </source>
</evidence>
<reference evidence="3" key="1">
    <citation type="submission" date="2016-10" db="EMBL/GenBank/DDBJ databases">
        <authorList>
            <person name="Varghese N."/>
            <person name="Submissions S."/>
        </authorList>
    </citation>
    <scope>NUCLEOTIDE SEQUENCE [LARGE SCALE GENOMIC DNA]</scope>
    <source>
        <strain evidence="3">DSM 15718</strain>
    </source>
</reference>
<accession>A0A1H2XWM7</accession>
<dbReference type="PANTHER" id="PTHR34387:SF2">
    <property type="entry name" value="SLR1258 PROTEIN"/>
    <property type="match status" value="1"/>
</dbReference>
<dbReference type="OrthoDB" id="9785289at2"/>
<protein>
    <recommendedName>
        <fullName evidence="4">SIMPL domain-containing protein</fullName>
    </recommendedName>
</protein>